<reference evidence="2 3" key="1">
    <citation type="submission" date="2018-07" db="EMBL/GenBank/DDBJ databases">
        <title>Genomic Encyclopedia of Type Strains, Phase III (KMG-III): the genomes of soil and plant-associated and newly described type strains.</title>
        <authorList>
            <person name="Whitman W."/>
        </authorList>
    </citation>
    <scope>NUCLEOTIDE SEQUENCE [LARGE SCALE GENOMIC DNA]</scope>
    <source>
        <strain evidence="2 3">CECT 8525</strain>
    </source>
</reference>
<organism evidence="2 3">
    <name type="scientific">Paracoccus lutimaris</name>
    <dbReference type="NCBI Taxonomy" id="1490030"/>
    <lineage>
        <taxon>Bacteria</taxon>
        <taxon>Pseudomonadati</taxon>
        <taxon>Pseudomonadota</taxon>
        <taxon>Alphaproteobacteria</taxon>
        <taxon>Rhodobacterales</taxon>
        <taxon>Paracoccaceae</taxon>
        <taxon>Paracoccus</taxon>
    </lineage>
</organism>
<dbReference type="Proteomes" id="UP000253345">
    <property type="component" value="Unassembled WGS sequence"/>
</dbReference>
<protein>
    <recommendedName>
        <fullName evidence="1">DUF6314 domain-containing protein</fullName>
    </recommendedName>
</protein>
<dbReference type="EMBL" id="QPJL01000004">
    <property type="protein sequence ID" value="RCW86742.1"/>
    <property type="molecule type" value="Genomic_DNA"/>
</dbReference>
<feature type="domain" description="DUF6314" evidence="1">
    <location>
        <begin position="10"/>
        <end position="142"/>
    </location>
</feature>
<dbReference type="AlphaFoldDB" id="A0A368Z2R2"/>
<evidence type="ECO:0000259" key="1">
    <source>
        <dbReference type="Pfam" id="PF19834"/>
    </source>
</evidence>
<name>A0A368Z2R2_9RHOB</name>
<dbReference type="InterPro" id="IPR045632">
    <property type="entry name" value="DUF6314"/>
</dbReference>
<accession>A0A368Z2R2</accession>
<dbReference type="Pfam" id="PF19834">
    <property type="entry name" value="DUF6314"/>
    <property type="match status" value="1"/>
</dbReference>
<gene>
    <name evidence="2" type="ORF">DFP89_104129</name>
</gene>
<evidence type="ECO:0000313" key="3">
    <source>
        <dbReference type="Proteomes" id="UP000253345"/>
    </source>
</evidence>
<sequence length="145" mass="16544">MADPTVMAALTGRWRFQRHASTGERMQGTAEFRADSPDCLRYHEEGRAILPDGRELSFFRNYLYRIDGQGMTILFDGPSQGLFQRVDLVWANGAWTGQGHHPCGQDIYRSDYRILPGRPPALMIRHRVTGPKKDYLLETDYVPAS</sequence>
<dbReference type="OrthoDB" id="7351979at2"/>
<proteinExistence type="predicted"/>
<dbReference type="RefSeq" id="WP_114348453.1">
    <property type="nucleotide sequence ID" value="NZ_QPJL01000004.1"/>
</dbReference>
<comment type="caution">
    <text evidence="2">The sequence shown here is derived from an EMBL/GenBank/DDBJ whole genome shotgun (WGS) entry which is preliminary data.</text>
</comment>
<keyword evidence="3" id="KW-1185">Reference proteome</keyword>
<evidence type="ECO:0000313" key="2">
    <source>
        <dbReference type="EMBL" id="RCW86742.1"/>
    </source>
</evidence>